<organism evidence="1">
    <name type="scientific">Amphimedon queenslandica</name>
    <name type="common">Sponge</name>
    <dbReference type="NCBI Taxonomy" id="400682"/>
    <lineage>
        <taxon>Eukaryota</taxon>
        <taxon>Metazoa</taxon>
        <taxon>Porifera</taxon>
        <taxon>Demospongiae</taxon>
        <taxon>Heteroscleromorpha</taxon>
        <taxon>Haplosclerida</taxon>
        <taxon>Niphatidae</taxon>
        <taxon>Amphimedon</taxon>
    </lineage>
</organism>
<sequence length="50" mass="5925">MDKLKLALNKENKRRLNKDNYEPLYYSPKIVDDLLPSSIKCVDFDNTSYD</sequence>
<accession>A0A1X7UWA3</accession>
<protein>
    <submittedName>
        <fullName evidence="1">Uncharacterized protein</fullName>
    </submittedName>
</protein>
<evidence type="ECO:0000313" key="1">
    <source>
        <dbReference type="EnsemblMetazoa" id="Aqu2.1.32053_001"/>
    </source>
</evidence>
<reference evidence="1" key="1">
    <citation type="submission" date="2017-05" db="UniProtKB">
        <authorList>
            <consortium name="EnsemblMetazoa"/>
        </authorList>
    </citation>
    <scope>IDENTIFICATION</scope>
</reference>
<dbReference type="InParanoid" id="A0A1X7UWA3"/>
<dbReference type="EnsemblMetazoa" id="Aqu2.1.32053_001">
    <property type="protein sequence ID" value="Aqu2.1.32053_001"/>
    <property type="gene ID" value="Aqu2.1.32053"/>
</dbReference>
<name>A0A1X7UWA3_AMPQE</name>
<dbReference type="AlphaFoldDB" id="A0A1X7UWA3"/>
<proteinExistence type="predicted"/>